<evidence type="ECO:0000313" key="2">
    <source>
        <dbReference type="Proteomes" id="UP000002061"/>
    </source>
</evidence>
<reference evidence="1" key="1">
    <citation type="submission" date="2010-04" db="EMBL/GenBank/DDBJ databases">
        <title>Complete sequence of Methanocaldococcus infernus ME.</title>
        <authorList>
            <consortium name="US DOE Joint Genome Institute"/>
            <person name="Lucas S."/>
            <person name="Copeland A."/>
            <person name="Lapidus A."/>
            <person name="Cheng J.-F."/>
            <person name="Bruce D."/>
            <person name="Goodwin L."/>
            <person name="Pitluck S."/>
            <person name="Munk A.C."/>
            <person name="Detter J.C."/>
            <person name="Han C."/>
            <person name="Tapia R."/>
            <person name="Land M."/>
            <person name="Hauser L."/>
            <person name="Kyrpides N."/>
            <person name="Mikhailova N."/>
            <person name="Sieprawska-Lupa M."/>
            <person name="Whitman W.B."/>
            <person name="Woyke T."/>
        </authorList>
    </citation>
    <scope>NUCLEOTIDE SEQUENCE [LARGE SCALE GENOMIC DNA]</scope>
    <source>
        <strain evidence="1">ME</strain>
    </source>
</reference>
<dbReference type="EMBL" id="CP002009">
    <property type="protein sequence ID" value="ADG13963.1"/>
    <property type="molecule type" value="Genomic_DNA"/>
</dbReference>
<dbReference type="STRING" id="573063.Metin_1313"/>
<dbReference type="eggNOG" id="arCOG10897">
    <property type="taxonomic scope" value="Archaea"/>
</dbReference>
<dbReference type="KEGG" id="mif:Metin_1313"/>
<keyword evidence="2" id="KW-1185">Reference proteome</keyword>
<name>D5VTR0_METIM</name>
<gene>
    <name evidence="1" type="ordered locus">Metin_1313</name>
</gene>
<dbReference type="Proteomes" id="UP000002061">
    <property type="component" value="Chromosome"/>
</dbReference>
<protein>
    <submittedName>
        <fullName evidence="1">Uncharacterized protein</fullName>
    </submittedName>
</protein>
<sequence length="87" mass="8830">MNISKSNILKGFAAVAMLCMIGALVAEPVALGDIGQVYMTWNIDKEYGQRLFNAGTILTTAGGLAIGTGIGAEVGLIIGATGVITMA</sequence>
<dbReference type="AlphaFoldDB" id="D5VTR0"/>
<proteinExistence type="predicted"/>
<accession>D5VTR0</accession>
<evidence type="ECO:0000313" key="1">
    <source>
        <dbReference type="EMBL" id="ADG13963.1"/>
    </source>
</evidence>
<organism evidence="1 2">
    <name type="scientific">Methanocaldococcus infernus (strain DSM 11812 / JCM 15783 / ME)</name>
    <dbReference type="NCBI Taxonomy" id="573063"/>
    <lineage>
        <taxon>Archaea</taxon>
        <taxon>Methanobacteriati</taxon>
        <taxon>Methanobacteriota</taxon>
        <taxon>Methanomada group</taxon>
        <taxon>Methanococci</taxon>
        <taxon>Methanococcales</taxon>
        <taxon>Methanocaldococcaceae</taxon>
        <taxon>Methanocaldococcus</taxon>
    </lineage>
</organism>
<dbReference type="HOGENOM" id="CLU_176738_0_0_2"/>